<sequence length="129" mass="13840">MKTFTHFFMTAVLFTTLALAGSCRKDKESAAPPSPVLGTWKGSVTGKGDPIPIRFDILDNGTVIAQAQSAQFSGTWKLTANDFEAGFVVESIKATAKGTLSEGKNKITGTWLENNNGKITEQQLTLSKN</sequence>
<dbReference type="OrthoDB" id="677769at2"/>
<feature type="signal peptide" evidence="1">
    <location>
        <begin position="1"/>
        <end position="20"/>
    </location>
</feature>
<keyword evidence="3" id="KW-1185">Reference proteome</keyword>
<evidence type="ECO:0000256" key="1">
    <source>
        <dbReference type="SAM" id="SignalP"/>
    </source>
</evidence>
<reference evidence="3" key="1">
    <citation type="submission" date="2016-10" db="EMBL/GenBank/DDBJ databases">
        <authorList>
            <person name="Varghese N."/>
            <person name="Submissions S."/>
        </authorList>
    </citation>
    <scope>NUCLEOTIDE SEQUENCE [LARGE SCALE GENOMIC DNA]</scope>
    <source>
        <strain evidence="3">DSM 25811 / CCM 8410 / LMG 26954 / E90</strain>
    </source>
</reference>
<dbReference type="PROSITE" id="PS51257">
    <property type="entry name" value="PROKAR_LIPOPROTEIN"/>
    <property type="match status" value="1"/>
</dbReference>
<proteinExistence type="predicted"/>
<dbReference type="EMBL" id="FMZO01000002">
    <property type="protein sequence ID" value="SDC40535.1"/>
    <property type="molecule type" value="Genomic_DNA"/>
</dbReference>
<evidence type="ECO:0000313" key="3">
    <source>
        <dbReference type="Proteomes" id="UP000198757"/>
    </source>
</evidence>
<protein>
    <recommendedName>
        <fullName evidence="4">Extracellular endo-alpha-(1-&gt;5)-L-arabinanase C-terminal domain-containing protein</fullName>
    </recommendedName>
</protein>
<keyword evidence="1" id="KW-0732">Signal</keyword>
<dbReference type="AlphaFoldDB" id="A0A1G6LCN9"/>
<name>A0A1G6LCN9_NIADE</name>
<evidence type="ECO:0000313" key="2">
    <source>
        <dbReference type="EMBL" id="SDC40535.1"/>
    </source>
</evidence>
<feature type="chain" id="PRO_5011758064" description="Extracellular endo-alpha-(1-&gt;5)-L-arabinanase C-terminal domain-containing protein" evidence="1">
    <location>
        <begin position="21"/>
        <end position="129"/>
    </location>
</feature>
<dbReference type="Proteomes" id="UP000198757">
    <property type="component" value="Unassembled WGS sequence"/>
</dbReference>
<organism evidence="2 3">
    <name type="scientific">Niabella drilacis (strain DSM 25811 / CCM 8410 / CCUG 62505 / LMG 26954 / E90)</name>
    <dbReference type="NCBI Taxonomy" id="1285928"/>
    <lineage>
        <taxon>Bacteria</taxon>
        <taxon>Pseudomonadati</taxon>
        <taxon>Bacteroidota</taxon>
        <taxon>Chitinophagia</taxon>
        <taxon>Chitinophagales</taxon>
        <taxon>Chitinophagaceae</taxon>
        <taxon>Niabella</taxon>
    </lineage>
</organism>
<gene>
    <name evidence="2" type="ORF">SAMN04487894_102291</name>
</gene>
<evidence type="ECO:0008006" key="4">
    <source>
        <dbReference type="Google" id="ProtNLM"/>
    </source>
</evidence>
<accession>A0A1G6LCN9</accession>
<dbReference type="RefSeq" id="WP_090388914.1">
    <property type="nucleotide sequence ID" value="NZ_FMZO01000002.1"/>
</dbReference>